<evidence type="ECO:0000313" key="3">
    <source>
        <dbReference type="EMBL" id="CAI9969433.1"/>
    </source>
</evidence>
<protein>
    <submittedName>
        <fullName evidence="3">B-box-type zinc finger</fullName>
    </submittedName>
    <submittedName>
        <fullName evidence="4">B-box-type_zinc finger</fullName>
    </submittedName>
</protein>
<evidence type="ECO:0000313" key="4">
    <source>
        <dbReference type="EMBL" id="CAL6062847.1"/>
    </source>
</evidence>
<name>A0AA86VKR6_9EUKA</name>
<keyword evidence="1" id="KW-0479">Metal-binding</keyword>
<gene>
    <name evidence="4" type="ORF">HINF_LOCUS50412</name>
    <name evidence="3" type="ORF">HINF_LOCUS57078</name>
</gene>
<reference evidence="3" key="1">
    <citation type="submission" date="2023-06" db="EMBL/GenBank/DDBJ databases">
        <authorList>
            <person name="Kurt Z."/>
        </authorList>
    </citation>
    <scope>NUCLEOTIDE SEQUENCE</scope>
</reference>
<dbReference type="GO" id="GO:0008270">
    <property type="term" value="F:zinc ion binding"/>
    <property type="evidence" value="ECO:0007669"/>
    <property type="project" value="UniProtKB-KW"/>
</dbReference>
<proteinExistence type="predicted"/>
<reference evidence="4 5" key="2">
    <citation type="submission" date="2024-07" db="EMBL/GenBank/DDBJ databases">
        <authorList>
            <person name="Akdeniz Z."/>
        </authorList>
    </citation>
    <scope>NUCLEOTIDE SEQUENCE [LARGE SCALE GENOMIC DNA]</scope>
</reference>
<organism evidence="3">
    <name type="scientific">Hexamita inflata</name>
    <dbReference type="NCBI Taxonomy" id="28002"/>
    <lineage>
        <taxon>Eukaryota</taxon>
        <taxon>Metamonada</taxon>
        <taxon>Diplomonadida</taxon>
        <taxon>Hexamitidae</taxon>
        <taxon>Hexamitinae</taxon>
        <taxon>Hexamita</taxon>
    </lineage>
</organism>
<feature type="domain" description="B box-type" evidence="2">
    <location>
        <begin position="859"/>
        <end position="892"/>
    </location>
</feature>
<sequence>MNILNEFISDIDKIQSDSTKQNEIWKQYNEKFFQWISSNRELLQQSGITQKSYSKHIKNLQTNLIKVWKDTSIYSRALNHLFGYNIKCLPQLICHAINQLSQTQKFSFWQHIQTNNFPNQSLSDLKQHYTVLFQRAQYTGHLNKLDVQLIAKYCNEHQTQIPLVSYNQLMNKYFKTRNILPIILYRQIIYQSKNMPKYKYQSQLQNLSQLKFIKQSEPFTKMFREGFTQLYKEDYSDKTPKQLCQIINKMPKKQKTEFWRFLKINIMIEQNLTQYQIKYVQKYYNRFYQSHLYSDCLSKQDKQYIQQFTLQNQNLLLVEQKSQLMKDYFKNRDIFEYEVYRILQRCNSNKKEQKSDNINIEKQQTFLIKQQIERTNYHTSIYQHALKSLFSCESDKLTPKQICETINKFDNKQQQQFWQFVQENIQPKNRLCYIKSYYNQTYLRALHNDKITCEDKKYIKNHCQNIKENITIKEIADHLFKSYFNTRDLFYYDVYYQVRYEMQYVKISKDKAICEDPIMPISCTENQVQSIKDQLENKQSIRKIIKSLKQSEPRQTYIQKRGMIKMQDITQLYKETLNKLQSENYSQKSPKEVCLMILSLDKTMSTQFWKHITLESKQKSIYKVYAPKTYFQQQYCKVMYSYQLTEEDKQFILNFAQNNLTTPTIELTQQIFNSYFKDKDVFFYDIYYVIQRQERNSITKRSNYFQCESKKLLMSYTEIYRQGLRYVYKQDFKDKPPHELCNLICQLSKNLSLKFWLYLVQNITPKTDIFALRSYFSSYAKKYCTDKLNEDDIAQIAKAYQQNVNIGLNRQQIAQQINNILFQNRCIYFRELHSQIVKLEKEKGTNSNIKSKIYKYGNCYTCQKSKVKCYCKQCKEFFCRGCKTQHIKVSLHFEFGFQ</sequence>
<dbReference type="PROSITE" id="PS50119">
    <property type="entry name" value="ZF_BBOX"/>
    <property type="match status" value="1"/>
</dbReference>
<dbReference type="EMBL" id="CATOUU010001058">
    <property type="protein sequence ID" value="CAI9969433.1"/>
    <property type="molecule type" value="Genomic_DNA"/>
</dbReference>
<dbReference type="CDD" id="cd19757">
    <property type="entry name" value="Bbox1"/>
    <property type="match status" value="1"/>
</dbReference>
<dbReference type="InterPro" id="IPR000315">
    <property type="entry name" value="Znf_B-box"/>
</dbReference>
<keyword evidence="5" id="KW-1185">Reference proteome</keyword>
<keyword evidence="1" id="KW-0862">Zinc</keyword>
<evidence type="ECO:0000313" key="5">
    <source>
        <dbReference type="Proteomes" id="UP001642409"/>
    </source>
</evidence>
<accession>A0AA86VKR6</accession>
<comment type="caution">
    <text evidence="3">The sequence shown here is derived from an EMBL/GenBank/DDBJ whole genome shotgun (WGS) entry which is preliminary data.</text>
</comment>
<dbReference type="EMBL" id="CAXDID020000241">
    <property type="protein sequence ID" value="CAL6062847.1"/>
    <property type="molecule type" value="Genomic_DNA"/>
</dbReference>
<keyword evidence="1" id="KW-0863">Zinc-finger</keyword>
<dbReference type="AlphaFoldDB" id="A0AA86VKR6"/>
<dbReference type="Proteomes" id="UP001642409">
    <property type="component" value="Unassembled WGS sequence"/>
</dbReference>
<evidence type="ECO:0000256" key="1">
    <source>
        <dbReference type="PROSITE-ProRule" id="PRU00024"/>
    </source>
</evidence>
<evidence type="ECO:0000259" key="2">
    <source>
        <dbReference type="PROSITE" id="PS50119"/>
    </source>
</evidence>